<dbReference type="InterPro" id="IPR052700">
    <property type="entry name" value="Carb_kinase_PfkB-like"/>
</dbReference>
<dbReference type="Proteomes" id="UP000199300">
    <property type="component" value="Unassembled WGS sequence"/>
</dbReference>
<evidence type="ECO:0000313" key="5">
    <source>
        <dbReference type="EMBL" id="SEO89884.1"/>
    </source>
</evidence>
<dbReference type="Gene3D" id="3.40.1190.20">
    <property type="match status" value="1"/>
</dbReference>
<reference evidence="5 6" key="1">
    <citation type="submission" date="2016-10" db="EMBL/GenBank/DDBJ databases">
        <authorList>
            <person name="de Groot N.N."/>
        </authorList>
    </citation>
    <scope>NUCLEOTIDE SEQUENCE [LARGE SCALE GENOMIC DNA]</scope>
    <source>
        <strain evidence="5 6">CGMCC 1.10434</strain>
    </source>
</reference>
<dbReference type="PANTHER" id="PTHR43320:SF2">
    <property type="entry name" value="2-DEHYDRO-3-DEOXYGLUCONOKINASE_2-DEHYDRO-3-DEOXYGALACTONOKINASE"/>
    <property type="match status" value="1"/>
</dbReference>
<dbReference type="GO" id="GO:0016301">
    <property type="term" value="F:kinase activity"/>
    <property type="evidence" value="ECO:0007669"/>
    <property type="project" value="UniProtKB-KW"/>
</dbReference>
<organism evidence="5 6">
    <name type="scientific">Amphibacillus marinus</name>
    <dbReference type="NCBI Taxonomy" id="872970"/>
    <lineage>
        <taxon>Bacteria</taxon>
        <taxon>Bacillati</taxon>
        <taxon>Bacillota</taxon>
        <taxon>Bacilli</taxon>
        <taxon>Bacillales</taxon>
        <taxon>Bacillaceae</taxon>
        <taxon>Amphibacillus</taxon>
    </lineage>
</organism>
<evidence type="ECO:0000256" key="2">
    <source>
        <dbReference type="ARBA" id="ARBA00022679"/>
    </source>
</evidence>
<feature type="domain" description="Carbohydrate kinase PfkB" evidence="4">
    <location>
        <begin position="3"/>
        <end position="302"/>
    </location>
</feature>
<name>A0A1H8TH32_9BACI</name>
<evidence type="ECO:0000256" key="3">
    <source>
        <dbReference type="ARBA" id="ARBA00022777"/>
    </source>
</evidence>
<gene>
    <name evidence="5" type="ORF">SAMN04488134_11628</name>
</gene>
<dbReference type="InterPro" id="IPR029056">
    <property type="entry name" value="Ribokinase-like"/>
</dbReference>
<dbReference type="CDD" id="cd01166">
    <property type="entry name" value="KdgK"/>
    <property type="match status" value="1"/>
</dbReference>
<comment type="similarity">
    <text evidence="1">Belongs to the carbohydrate kinase PfkB family.</text>
</comment>
<dbReference type="RefSeq" id="WP_177178330.1">
    <property type="nucleotide sequence ID" value="NZ_FODJ01000016.1"/>
</dbReference>
<proteinExistence type="inferred from homology"/>
<sequence length="328" mass="36532">MTKKVVTLGEMLLRLSTRTGQRFSQADAFQVHIGGAEANVAINLARWGYHTALATIVPDHPIGQLAVDHLERHQVDTAFVEQKGTRLGTYYLESGNHIKQPKVVYDRAFSSFATEHLEHDDHTLLAGADLLHVTGITLALSSQWIDRVVQLLKYAKEKQVKVSLDMNYRASLWSIEEARLAFEKVLPYIDYCSAGQLDAPAFFGVSDDTDDYFTAMKRSYPNIELFYSTKRDVISASHHKLHGQIWQDGAVAQSKQYDIYPIVDRVGAGDAFTAGVIHGLLSNATLDYTVQFATLNAVLKHSIEGDISLIERQEIEQLLANQSGGISR</sequence>
<evidence type="ECO:0000313" key="6">
    <source>
        <dbReference type="Proteomes" id="UP000199300"/>
    </source>
</evidence>
<dbReference type="PANTHER" id="PTHR43320">
    <property type="entry name" value="SUGAR KINASE"/>
    <property type="match status" value="1"/>
</dbReference>
<keyword evidence="3 5" id="KW-0418">Kinase</keyword>
<dbReference type="Pfam" id="PF00294">
    <property type="entry name" value="PfkB"/>
    <property type="match status" value="1"/>
</dbReference>
<keyword evidence="2" id="KW-0808">Transferase</keyword>
<evidence type="ECO:0000256" key="1">
    <source>
        <dbReference type="ARBA" id="ARBA00010688"/>
    </source>
</evidence>
<dbReference type="SUPFAM" id="SSF53613">
    <property type="entry name" value="Ribokinase-like"/>
    <property type="match status" value="1"/>
</dbReference>
<dbReference type="InterPro" id="IPR011611">
    <property type="entry name" value="PfkB_dom"/>
</dbReference>
<dbReference type="STRING" id="872970.SAMN04488134_11628"/>
<keyword evidence="6" id="KW-1185">Reference proteome</keyword>
<protein>
    <submittedName>
        <fullName evidence="5">2-dehydro-3-deoxygluconokinase</fullName>
    </submittedName>
</protein>
<dbReference type="EMBL" id="FODJ01000016">
    <property type="protein sequence ID" value="SEO89884.1"/>
    <property type="molecule type" value="Genomic_DNA"/>
</dbReference>
<evidence type="ECO:0000259" key="4">
    <source>
        <dbReference type="Pfam" id="PF00294"/>
    </source>
</evidence>
<dbReference type="AlphaFoldDB" id="A0A1H8TH32"/>
<accession>A0A1H8TH32</accession>